<keyword evidence="5 11" id="KW-0223">Dioxygenase</keyword>
<evidence type="ECO:0000313" key="11">
    <source>
        <dbReference type="EMBL" id="AGT02558.1"/>
    </source>
</evidence>
<dbReference type="PANTHER" id="PTHR23418:SF5">
    <property type="entry name" value="ACIREDUCTONE DIOXYGENASE (FE(2+)-REQUIRING)"/>
    <property type="match status" value="1"/>
</dbReference>
<evidence type="ECO:0000256" key="4">
    <source>
        <dbReference type="ARBA" id="ARBA00022723"/>
    </source>
</evidence>
<dbReference type="InterPro" id="IPR014710">
    <property type="entry name" value="RmlC-like_jellyroll"/>
</dbReference>
<keyword evidence="4" id="KW-0479">Metal-binding</keyword>
<keyword evidence="3" id="KW-0028">Amino-acid biosynthesis</keyword>
<keyword evidence="8" id="KW-0486">Methionine biosynthesis</keyword>
<dbReference type="SUPFAM" id="SSF51182">
    <property type="entry name" value="RmlC-like cupins"/>
    <property type="match status" value="1"/>
</dbReference>
<dbReference type="GO" id="GO:0046872">
    <property type="term" value="F:metal ion binding"/>
    <property type="evidence" value="ECO:0007669"/>
    <property type="project" value="UniProtKB-KW"/>
</dbReference>
<evidence type="ECO:0000256" key="7">
    <source>
        <dbReference type="ARBA" id="ARBA00023004"/>
    </source>
</evidence>
<dbReference type="EC" id="1.13.11.54" evidence="11"/>
<dbReference type="CDD" id="cd02232">
    <property type="entry name" value="cupin_ARD"/>
    <property type="match status" value="1"/>
</dbReference>
<feature type="region of interest" description="Disordered" evidence="10">
    <location>
        <begin position="1"/>
        <end position="66"/>
    </location>
</feature>
<keyword evidence="7" id="KW-0408">Iron</keyword>
<evidence type="ECO:0000256" key="5">
    <source>
        <dbReference type="ARBA" id="ARBA00022964"/>
    </source>
</evidence>
<dbReference type="InterPro" id="IPR011051">
    <property type="entry name" value="RmlC_Cupin_sf"/>
</dbReference>
<protein>
    <submittedName>
        <fullName evidence="11">Iron(II)-requiring acireductone dioxygenase</fullName>
        <ecNumber evidence="11">1.13.11.54</ecNumber>
    </submittedName>
</protein>
<name>U5KM51_HERMU</name>
<reference evidence="11" key="1">
    <citation type="submission" date="2013-01" db="EMBL/GenBank/DDBJ databases">
        <title>Genomic Cooperation Between Trypanosomatids and Their Bacterial Endosymbionts in the Synthesis of Essential Amino Acids Heavily Influenced by Multiple Lateral Gene Transfer Events.</title>
        <authorList>
            <person name="Alves J.M.P."/>
            <person name="Klein C."/>
            <person name="Maia da Silva F."/>
            <person name="Costa Martins A.G."/>
            <person name="Serrano M.G."/>
            <person name="Buck G.A."/>
            <person name="Vasconcelos A.T.R."/>
            <person name="France-Sagot M."/>
            <person name="Teixeira M.M.G."/>
            <person name="Motta M.C.M."/>
            <person name="Camargo E.P."/>
        </authorList>
    </citation>
    <scope>NUCLEOTIDE SEQUENCE</scope>
</reference>
<keyword evidence="9" id="KW-0539">Nucleus</keyword>
<dbReference type="AlphaFoldDB" id="U5KM51"/>
<evidence type="ECO:0000256" key="1">
    <source>
        <dbReference type="ARBA" id="ARBA00022490"/>
    </source>
</evidence>
<evidence type="ECO:0000256" key="9">
    <source>
        <dbReference type="ARBA" id="ARBA00023242"/>
    </source>
</evidence>
<evidence type="ECO:0000256" key="6">
    <source>
        <dbReference type="ARBA" id="ARBA00023002"/>
    </source>
</evidence>
<keyword evidence="1" id="KW-0963">Cytoplasm</keyword>
<dbReference type="FunFam" id="2.60.120.10:FF:000099">
    <property type="entry name" value="1,2-dihydroxy-3-keto-5-methylthiopentene dioxygenase"/>
    <property type="match status" value="1"/>
</dbReference>
<organism evidence="11">
    <name type="scientific">Herpetomonas muscarum</name>
    <dbReference type="NCBI Taxonomy" id="5718"/>
    <lineage>
        <taxon>Eukaryota</taxon>
        <taxon>Discoba</taxon>
        <taxon>Euglenozoa</taxon>
        <taxon>Kinetoplastea</taxon>
        <taxon>Metakinetoplastina</taxon>
        <taxon>Trypanosomatida</taxon>
        <taxon>Trypanosomatidae</taxon>
        <taxon>Herpetomonas</taxon>
    </lineage>
</organism>
<dbReference type="GO" id="GO:0010309">
    <property type="term" value="F:acireductone dioxygenase [iron(II)-requiring] activity"/>
    <property type="evidence" value="ECO:0007669"/>
    <property type="project" value="UniProtKB-EC"/>
</dbReference>
<dbReference type="InterPro" id="IPR004313">
    <property type="entry name" value="ARD"/>
</dbReference>
<evidence type="ECO:0000256" key="10">
    <source>
        <dbReference type="SAM" id="MobiDB-lite"/>
    </source>
</evidence>
<sequence length="282" mass="33313">MADADEQQRLKEEAEIRERDKKRQQEKEEYARKLAEQQAEENRRRQEEEQRRVEEQKRRKREEEEWKRLGPDVIQELPPVPPPLLDDNSPNAVSAWYLDDEVSKPTLSTLSLKPGRRPNTPPVTMKELHQLGVVIFHINLSNFSVVKQIVKEREYKHTDEVKISQTSKDDVFLARWFQEHYNEDEQIRLVTDGSCYLDVRSKQDKWIRMHVNVGDLVIFPAGMYHRGTLDEDDFVALFRGLRDAPRFVPINRTDARAETMKVRLSYLMMLKKGNVATEMGFH</sequence>
<dbReference type="PANTHER" id="PTHR23418">
    <property type="entry name" value="ACIREDUCTONE DIOXYGENASE"/>
    <property type="match status" value="1"/>
</dbReference>
<evidence type="ECO:0000256" key="2">
    <source>
        <dbReference type="ARBA" id="ARBA00022596"/>
    </source>
</evidence>
<evidence type="ECO:0000256" key="3">
    <source>
        <dbReference type="ARBA" id="ARBA00022605"/>
    </source>
</evidence>
<dbReference type="GO" id="GO:0009086">
    <property type="term" value="P:methionine biosynthetic process"/>
    <property type="evidence" value="ECO:0007669"/>
    <property type="project" value="UniProtKB-KW"/>
</dbReference>
<dbReference type="EMBL" id="KC503392">
    <property type="protein sequence ID" value="AGT02558.1"/>
    <property type="molecule type" value="Genomic_DNA"/>
</dbReference>
<accession>U5KM51</accession>
<proteinExistence type="predicted"/>
<evidence type="ECO:0000256" key="8">
    <source>
        <dbReference type="ARBA" id="ARBA00023167"/>
    </source>
</evidence>
<keyword evidence="2" id="KW-0533">Nickel</keyword>
<dbReference type="Pfam" id="PF03079">
    <property type="entry name" value="ARD"/>
    <property type="match status" value="1"/>
</dbReference>
<dbReference type="Gene3D" id="2.60.120.10">
    <property type="entry name" value="Jelly Rolls"/>
    <property type="match status" value="1"/>
</dbReference>
<keyword evidence="6 11" id="KW-0560">Oxidoreductase</keyword>